<dbReference type="Pfam" id="PF05193">
    <property type="entry name" value="Peptidase_M16_C"/>
    <property type="match status" value="1"/>
</dbReference>
<dbReference type="GO" id="GO:0005759">
    <property type="term" value="C:mitochondrial matrix"/>
    <property type="evidence" value="ECO:0007669"/>
    <property type="project" value="UniProtKB-SubCell"/>
</dbReference>
<dbReference type="FunFam" id="3.30.830.10:FF:000023">
    <property type="entry name" value="Mitochondrial processing peptidase alpha subunit"/>
    <property type="match status" value="1"/>
</dbReference>
<evidence type="ECO:0000256" key="10">
    <source>
        <dbReference type="SAM" id="MobiDB-lite"/>
    </source>
</evidence>
<comment type="subcellular location">
    <subcellularLocation>
        <location evidence="2">Mitochondrion matrix</location>
    </subcellularLocation>
</comment>
<dbReference type="InterPro" id="IPR011765">
    <property type="entry name" value="Pept_M16_N"/>
</dbReference>
<dbReference type="FunFam" id="3.30.830.10:FF:000032">
    <property type="entry name" value="Mitochondrial processing peptidase, alpha subunit"/>
    <property type="match status" value="1"/>
</dbReference>
<evidence type="ECO:0000313" key="13">
    <source>
        <dbReference type="EMBL" id="CAI2179247.1"/>
    </source>
</evidence>
<reference evidence="13" key="1">
    <citation type="submission" date="2022-08" db="EMBL/GenBank/DDBJ databases">
        <authorList>
            <person name="Kallberg Y."/>
            <person name="Tangrot J."/>
            <person name="Rosling A."/>
        </authorList>
    </citation>
    <scope>NUCLEOTIDE SEQUENCE</scope>
    <source>
        <strain evidence="13">Wild A</strain>
    </source>
</reference>
<keyword evidence="6" id="KW-0496">Mitochondrion</keyword>
<sequence length="1276" mass="144269">MYSFQTLRAFRHRFPTLRNISVRSVSSVTNLPYIETNTRKKLEVPLSNSNGITHITTLSNGVRVATENIPGHFSAVGLYIDAGSRYETQRTLGISHILDRLAFKSTQNHSIDQINSIVDSLGGNIMCASSRETIMYQSAIFSQDLSKILALFSDVIRNLCITPEEVEEQKQTALYEIQEIWQKPEMILPELLHTVAFKDNTLGNPLLCPEDRLAIMTPKLIKEYISTWYRPERMVIAVAGSQHEDAVEQAMKYFGDMPKSPEFSAQTLLPPITPKQKQTGASLYKTITTAASSLLHANPNYTATHVTQRAHYTGGSTLLDHPLPNTYVNIAFEGLPIHDPDIYGLAVLQMLLGGGGSFSAGGPGKGMHTRLFTHVLNRYSLMESCMCFNHCYTDSGLFGIMASCNPEFNNSIIDVIAQQFASVSGFGHESITQLELLRSKNQLKSSLLMNLESRMVQLEDLGRQVQVYGYKIPVEEMCKKIDNVTLEDIVRIARKVVRGQVHNEGNGTGEVTVVAQGELKGLQDVKKIFEKYGLDIYNLEYPWRKSFFLSLAAPLGMTSSRIPRLLAQPTCVVENVLLQPTLNVLDRCAISQTCKTLRGFTSTLYSIFDFPLSPSNITSLSHKKSLAIKPQDLKCVPIIVVRSGVYNVAIGSDGNDYSAIFFNKKGIVRVVKVRTKKDGVSIECLYSVLVQRMLFTCSKFKDRVLIIESPPGKDYFAHTCTLQEILEKFSNLTLYKHSGTKSNLTSGLASSTSTSSTVKTIENITPSNDGNNNENIRDVDFMSWQNTKPTRDMLLKGIVGMIRRFRLRELANSKEISTISSVGKQRWYINALMQFHYRYLMCQQKLYVYGNSLRKRHTEIMTFLKNEFKQSLLSTFSNDWSYNHESEDELKSSNGIFSFVMDFKKNYSSSNSSKKISRSTSSSSNSSLTNNEIYYREAEIEQQLAQLNERHLFLRTLMERFKSVILINQGLESCCLVFRHFELQSIYEDLRTDLTKILHKHEMVSEIIEVTAVKLQFILKFLYEQDIRNKYSSMNKELARQGINIQLDGNDLKNFSNTTSTSSSNRLSTYINASSTTSISQSAAYATTSTISTPMASSTTPVINEKRKDISKSTGTSHQSDHDLSAESILDALLLQVPFERIFSRKMFIKLLAQRHFETMCAEYGDHTARIDYDDYCSSSNEDLSDDVEIGDWLNAACYILFISKLLLKDDCNWVEQYDESEDYDVVIDVDDMIKVWKTWWLYACSEVLDNIETSNAKVVLEKLEDILEMSAKKKT</sequence>
<dbReference type="SUPFAM" id="SSF63411">
    <property type="entry name" value="LuxS/MPP-like metallohydrolase"/>
    <property type="match status" value="2"/>
</dbReference>
<feature type="domain" description="Peptidase M16 C-terminal" evidence="12">
    <location>
        <begin position="217"/>
        <end position="443"/>
    </location>
</feature>
<dbReference type="EMBL" id="CAMKVN010002032">
    <property type="protein sequence ID" value="CAI2179247.1"/>
    <property type="molecule type" value="Genomic_DNA"/>
</dbReference>
<evidence type="ECO:0000256" key="6">
    <source>
        <dbReference type="ARBA" id="ARBA00023128"/>
    </source>
</evidence>
<evidence type="ECO:0000256" key="8">
    <source>
        <dbReference type="ARBA" id="ARBA00032315"/>
    </source>
</evidence>
<dbReference type="Gene3D" id="3.30.830.10">
    <property type="entry name" value="Metalloenzyme, LuxS/M16 peptidase-like"/>
    <property type="match status" value="2"/>
</dbReference>
<evidence type="ECO:0000256" key="2">
    <source>
        <dbReference type="ARBA" id="ARBA00004305"/>
    </source>
</evidence>
<dbReference type="GO" id="GO:0004222">
    <property type="term" value="F:metalloendopeptidase activity"/>
    <property type="evidence" value="ECO:0007669"/>
    <property type="project" value="InterPro"/>
</dbReference>
<gene>
    <name evidence="13" type="ORF">FWILDA_LOCUS8993</name>
</gene>
<organism evidence="13 14">
    <name type="scientific">Funneliformis geosporum</name>
    <dbReference type="NCBI Taxonomy" id="1117311"/>
    <lineage>
        <taxon>Eukaryota</taxon>
        <taxon>Fungi</taxon>
        <taxon>Fungi incertae sedis</taxon>
        <taxon>Mucoromycota</taxon>
        <taxon>Glomeromycotina</taxon>
        <taxon>Glomeromycetes</taxon>
        <taxon>Glomerales</taxon>
        <taxon>Glomeraceae</taxon>
        <taxon>Funneliformis</taxon>
    </lineage>
</organism>
<evidence type="ECO:0000259" key="11">
    <source>
        <dbReference type="Pfam" id="PF00675"/>
    </source>
</evidence>
<name>A0A9W4SRT4_9GLOM</name>
<dbReference type="Pfam" id="PF00675">
    <property type="entry name" value="Peptidase_M16"/>
    <property type="match status" value="1"/>
</dbReference>
<dbReference type="GO" id="GO:0006627">
    <property type="term" value="P:protein processing involved in protein targeting to mitochondrion"/>
    <property type="evidence" value="ECO:0007669"/>
    <property type="project" value="TreeGrafter"/>
</dbReference>
<evidence type="ECO:0000313" key="14">
    <source>
        <dbReference type="Proteomes" id="UP001153678"/>
    </source>
</evidence>
<comment type="similarity">
    <text evidence="3">Belongs to the peptidase M16 family.</text>
</comment>
<evidence type="ECO:0000256" key="1">
    <source>
        <dbReference type="ARBA" id="ARBA00002123"/>
    </source>
</evidence>
<dbReference type="InterPro" id="IPR007863">
    <property type="entry name" value="Peptidase_M16_C"/>
</dbReference>
<evidence type="ECO:0000256" key="4">
    <source>
        <dbReference type="ARBA" id="ARBA00016741"/>
    </source>
</evidence>
<keyword evidence="14" id="KW-1185">Reference proteome</keyword>
<evidence type="ECO:0000256" key="9">
    <source>
        <dbReference type="ARBA" id="ARBA00083075"/>
    </source>
</evidence>
<feature type="region of interest" description="Disordered" evidence="10">
    <location>
        <begin position="1095"/>
        <end position="1121"/>
    </location>
</feature>
<evidence type="ECO:0000256" key="3">
    <source>
        <dbReference type="ARBA" id="ARBA00007261"/>
    </source>
</evidence>
<evidence type="ECO:0000256" key="7">
    <source>
        <dbReference type="ARBA" id="ARBA00030006"/>
    </source>
</evidence>
<evidence type="ECO:0000256" key="5">
    <source>
        <dbReference type="ARBA" id="ARBA00022946"/>
    </source>
</evidence>
<keyword evidence="5" id="KW-0809">Transit peptide</keyword>
<dbReference type="GO" id="GO:0046872">
    <property type="term" value="F:metal ion binding"/>
    <property type="evidence" value="ECO:0007669"/>
    <property type="project" value="InterPro"/>
</dbReference>
<comment type="function">
    <text evidence="1">Substrate recognition and binding subunit of the essential mitochondrial processing protease (MPP), which cleaves the mitochondrial sequence off newly imported precursors proteins.</text>
</comment>
<dbReference type="PANTHER" id="PTHR11851:SF49">
    <property type="entry name" value="MITOCHONDRIAL-PROCESSING PEPTIDASE SUBUNIT ALPHA"/>
    <property type="match status" value="1"/>
</dbReference>
<feature type="domain" description="Peptidase M16 N-terminal" evidence="11">
    <location>
        <begin position="63"/>
        <end position="210"/>
    </location>
</feature>
<protein>
    <recommendedName>
        <fullName evidence="4">Mitochondrial-processing peptidase subunit alpha</fullName>
    </recommendedName>
    <alternativeName>
        <fullName evidence="7">Alpha-MPP</fullName>
    </alternativeName>
    <alternativeName>
        <fullName evidence="8">Inactive zinc metalloprotease alpha</fullName>
    </alternativeName>
    <alternativeName>
        <fullName evidence="9">Matrix processing peptidase</fullName>
    </alternativeName>
</protein>
<dbReference type="InterPro" id="IPR001431">
    <property type="entry name" value="Pept_M16_Zn_BS"/>
</dbReference>
<dbReference type="Proteomes" id="UP001153678">
    <property type="component" value="Unassembled WGS sequence"/>
</dbReference>
<dbReference type="PANTHER" id="PTHR11851">
    <property type="entry name" value="METALLOPROTEASE"/>
    <property type="match status" value="1"/>
</dbReference>
<evidence type="ECO:0000259" key="12">
    <source>
        <dbReference type="Pfam" id="PF05193"/>
    </source>
</evidence>
<dbReference type="OrthoDB" id="2385299at2759"/>
<comment type="caution">
    <text evidence="13">The sequence shown here is derived from an EMBL/GenBank/DDBJ whole genome shotgun (WGS) entry which is preliminary data.</text>
</comment>
<accession>A0A9W4SRT4</accession>
<dbReference type="InterPro" id="IPR050361">
    <property type="entry name" value="MPP/UQCRC_Complex"/>
</dbReference>
<dbReference type="InterPro" id="IPR011249">
    <property type="entry name" value="Metalloenz_LuxS/M16"/>
</dbReference>
<feature type="region of interest" description="Disordered" evidence="10">
    <location>
        <begin position="908"/>
        <end position="927"/>
    </location>
</feature>
<dbReference type="PROSITE" id="PS00143">
    <property type="entry name" value="INSULINASE"/>
    <property type="match status" value="1"/>
</dbReference>
<proteinExistence type="inferred from homology"/>
<dbReference type="AlphaFoldDB" id="A0A9W4SRT4"/>